<gene>
    <name evidence="7" type="ORF">FHS83_002714</name>
</gene>
<dbReference type="InterPro" id="IPR001099">
    <property type="entry name" value="Chalcone/stilbene_synt_N"/>
</dbReference>
<dbReference type="RefSeq" id="WP_167083489.1">
    <property type="nucleotide sequence ID" value="NZ_BAAADC010000001.1"/>
</dbReference>
<feature type="domain" description="Chalcone/stilbene synthase C-terminal" evidence="6">
    <location>
        <begin position="216"/>
        <end position="317"/>
    </location>
</feature>
<name>A0A846N109_9PROT</name>
<evidence type="ECO:0000259" key="5">
    <source>
        <dbReference type="Pfam" id="PF00195"/>
    </source>
</evidence>
<dbReference type="GO" id="GO:0016747">
    <property type="term" value="F:acyltransferase activity, transferring groups other than amino-acyl groups"/>
    <property type="evidence" value="ECO:0007669"/>
    <property type="project" value="InterPro"/>
</dbReference>
<comment type="similarity">
    <text evidence="1">Belongs to the thiolase-like superfamily. Chalcone/stilbene synthases family.</text>
</comment>
<sequence length="344" mass="36821">MQVRLSALATAVPPFVLEQRDVAGSVEALLGSHENIRRLLPVFENAGIDRRYCAVSFDWFAKSHGWQDRNAMFVRSAVALLEEVSSKLLASAGLQPRDIDAIVTVSTSGIATPSLDALLIEQLSLRRDVKRLPIFGLGCAGGVIGLSRAADIAKAMPGSNVLFLVVELCTLNFRKEDLSKSNIVATALFGDGAAGALLSTEAQGPVLGPSGEHTWPHSLDVMGWEVEDQGLKAIFSTSIPALIERDMRAITDTFLADHQLSRRDIALYASHPGGAKVLDALEHAFEIETLSDSRAVLSAYGNMSAVTALFVLARMNWRKPDGRILLSAMGPGFTAAFQLLGGPS</sequence>
<dbReference type="InterPro" id="IPR011141">
    <property type="entry name" value="Polyketide_synthase_type-III"/>
</dbReference>
<feature type="domain" description="Chalcone/stilbene synthase N-terminal" evidence="5">
    <location>
        <begin position="65"/>
        <end position="199"/>
    </location>
</feature>
<dbReference type="Pfam" id="PF02797">
    <property type="entry name" value="Chal_sti_synt_C"/>
    <property type="match status" value="1"/>
</dbReference>
<dbReference type="Proteomes" id="UP000570514">
    <property type="component" value="Unassembled WGS sequence"/>
</dbReference>
<dbReference type="CDD" id="cd00831">
    <property type="entry name" value="CHS_like"/>
    <property type="match status" value="1"/>
</dbReference>
<dbReference type="Gene3D" id="3.40.47.10">
    <property type="match status" value="2"/>
</dbReference>
<evidence type="ECO:0000256" key="2">
    <source>
        <dbReference type="ARBA" id="ARBA00022679"/>
    </source>
</evidence>
<reference evidence="7 8" key="1">
    <citation type="submission" date="2020-03" db="EMBL/GenBank/DDBJ databases">
        <title>Genomic Encyclopedia of Type Strains, Phase IV (KMG-IV): sequencing the most valuable type-strain genomes for metagenomic binning, comparative biology and taxonomic classification.</title>
        <authorList>
            <person name="Goeker M."/>
        </authorList>
    </citation>
    <scope>NUCLEOTIDE SEQUENCE [LARGE SCALE GENOMIC DNA]</scope>
    <source>
        <strain evidence="7 8">DSM 19867</strain>
    </source>
</reference>
<dbReference type="PANTHER" id="PTHR11877">
    <property type="entry name" value="HYDROXYMETHYLGLUTARYL-COA SYNTHASE"/>
    <property type="match status" value="1"/>
</dbReference>
<evidence type="ECO:0000256" key="3">
    <source>
        <dbReference type="ARBA" id="ARBA00023315"/>
    </source>
</evidence>
<organism evidence="7 8">
    <name type="scientific">Rhizomicrobium palustre</name>
    <dbReference type="NCBI Taxonomy" id="189966"/>
    <lineage>
        <taxon>Bacteria</taxon>
        <taxon>Pseudomonadati</taxon>
        <taxon>Pseudomonadota</taxon>
        <taxon>Alphaproteobacteria</taxon>
        <taxon>Micropepsales</taxon>
        <taxon>Micropepsaceae</taxon>
        <taxon>Rhizomicrobium</taxon>
    </lineage>
</organism>
<dbReference type="EMBL" id="JAASRM010000001">
    <property type="protein sequence ID" value="NIK89396.1"/>
    <property type="molecule type" value="Genomic_DNA"/>
</dbReference>
<evidence type="ECO:0000256" key="4">
    <source>
        <dbReference type="PIRSR" id="PIRSR000451-1"/>
    </source>
</evidence>
<dbReference type="SUPFAM" id="SSF53901">
    <property type="entry name" value="Thiolase-like"/>
    <property type="match status" value="2"/>
</dbReference>
<dbReference type="Pfam" id="PF00195">
    <property type="entry name" value="Chal_sti_synt_N"/>
    <property type="match status" value="1"/>
</dbReference>
<dbReference type="InterPro" id="IPR012328">
    <property type="entry name" value="Chalcone/stilbene_synt_C"/>
</dbReference>
<comment type="caution">
    <text evidence="7">The sequence shown here is derived from an EMBL/GenBank/DDBJ whole genome shotgun (WGS) entry which is preliminary data.</text>
</comment>
<proteinExistence type="inferred from homology"/>
<dbReference type="AlphaFoldDB" id="A0A846N109"/>
<dbReference type="PIRSF" id="PIRSF000451">
    <property type="entry name" value="PKS_III"/>
    <property type="match status" value="1"/>
</dbReference>
<dbReference type="PANTHER" id="PTHR11877:SF99">
    <property type="entry name" value="1,3,6,8-TETRAHYDROXYNAPHTHALENE SYNTHASE"/>
    <property type="match status" value="1"/>
</dbReference>
<dbReference type="InterPro" id="IPR016039">
    <property type="entry name" value="Thiolase-like"/>
</dbReference>
<keyword evidence="8" id="KW-1185">Reference proteome</keyword>
<evidence type="ECO:0000259" key="6">
    <source>
        <dbReference type="Pfam" id="PF02797"/>
    </source>
</evidence>
<accession>A0A846N109</accession>
<evidence type="ECO:0000256" key="1">
    <source>
        <dbReference type="ARBA" id="ARBA00005531"/>
    </source>
</evidence>
<protein>
    <submittedName>
        <fullName evidence="7">Alkylresorcinol/alkylpyrone synthase</fullName>
    </submittedName>
</protein>
<evidence type="ECO:0000313" key="8">
    <source>
        <dbReference type="Proteomes" id="UP000570514"/>
    </source>
</evidence>
<evidence type="ECO:0000313" key="7">
    <source>
        <dbReference type="EMBL" id="NIK89396.1"/>
    </source>
</evidence>
<keyword evidence="2" id="KW-0808">Transferase</keyword>
<dbReference type="GO" id="GO:0030639">
    <property type="term" value="P:polyketide biosynthetic process"/>
    <property type="evidence" value="ECO:0007669"/>
    <property type="project" value="TreeGrafter"/>
</dbReference>
<feature type="active site" description="Acyl-thioester intermediate" evidence="4">
    <location>
        <position position="139"/>
    </location>
</feature>
<keyword evidence="3" id="KW-0012">Acyltransferase</keyword>